<dbReference type="PANTHER" id="PTHR30349:SF81">
    <property type="entry name" value="TYROSINE RECOMBINASE XERC"/>
    <property type="match status" value="1"/>
</dbReference>
<dbReference type="GO" id="GO:0051301">
    <property type="term" value="P:cell division"/>
    <property type="evidence" value="ECO:0007669"/>
    <property type="project" value="UniProtKB-KW"/>
</dbReference>
<accession>D0U5Z8</accession>
<sequence>MSSLTYSERFLTWMTIEQGRSPRTIEAYRRDLHRYEAFLVLKSCDVLSVQSPVIEQFIASLRAEGKAAKSVARMYAAVRMMHRYLIEERLRPDNPTSGVDGVKVPSGIPKALSEDEVARILASVTGVDSFALRDRALLEFLYATGARISEACGLSLSDLDMESQLVRLFGKGSKERIVPFGSHAKAALEEWLGAGGRTMLVSEQWAKRDHADAVFLGSRGTRLSRQAAWRIVQKFAQIAEVGDEVSPHVLRHSCATHMLIHGADLRIVQELLGHASVSTTQVYTRVDNEVLFDMYKESHPRALIGFSGAKA</sequence>
<feature type="active site" evidence="9">
    <location>
        <position position="251"/>
    </location>
</feature>
<feature type="domain" description="Tyr recombinase" evidence="10">
    <location>
        <begin position="107"/>
        <end position="296"/>
    </location>
</feature>
<reference evidence="12" key="1">
    <citation type="journal article" date="2009" name="Environ. Microbiol.">
        <title>Comparative analyses of actinobacterial genomic fragments from Lake Kinneret.</title>
        <authorList>
            <person name="Philosof A."/>
            <person name="Sabehi G."/>
            <person name="Beja O."/>
        </authorList>
    </citation>
    <scope>NUCLEOTIDE SEQUENCE</scope>
</reference>
<comment type="subunit">
    <text evidence="9">Forms a cyclic heterotetrameric complex composed of two molecules of XerC and two molecules of XerD.</text>
</comment>
<comment type="similarity">
    <text evidence="9">Belongs to the 'phage' integrase family. XerC subfamily.</text>
</comment>
<dbReference type="GO" id="GO:0007059">
    <property type="term" value="P:chromosome segregation"/>
    <property type="evidence" value="ECO:0007669"/>
    <property type="project" value="UniProtKB-UniRule"/>
</dbReference>
<feature type="domain" description="Core-binding (CB)" evidence="11">
    <location>
        <begin position="1"/>
        <end position="86"/>
    </location>
</feature>
<evidence type="ECO:0000256" key="5">
    <source>
        <dbReference type="ARBA" id="ARBA00022908"/>
    </source>
</evidence>
<evidence type="ECO:0000256" key="4">
    <source>
        <dbReference type="ARBA" id="ARBA00022829"/>
    </source>
</evidence>
<dbReference type="Pfam" id="PF02899">
    <property type="entry name" value="Phage_int_SAM_1"/>
    <property type="match status" value="1"/>
</dbReference>
<evidence type="ECO:0000256" key="3">
    <source>
        <dbReference type="ARBA" id="ARBA00022618"/>
    </source>
</evidence>
<comment type="function">
    <text evidence="9">Site-specific tyrosine recombinase, which acts by catalyzing the cutting and rejoining of the recombining DNA molecules. The XerC-XerD complex is essential to convert dimers of the bacterial chromosome into monomers to permit their segregation at cell division. It also contributes to the segregational stability of plasmids.</text>
</comment>
<evidence type="ECO:0000256" key="1">
    <source>
        <dbReference type="ARBA" id="ARBA00004496"/>
    </source>
</evidence>
<evidence type="ECO:0000259" key="11">
    <source>
        <dbReference type="PROSITE" id="PS51900"/>
    </source>
</evidence>
<dbReference type="InterPro" id="IPR013762">
    <property type="entry name" value="Integrase-like_cat_sf"/>
</dbReference>
<keyword evidence="4 9" id="KW-0159">Chromosome partition</keyword>
<dbReference type="HAMAP" id="MF_01808">
    <property type="entry name" value="Recomb_XerC_XerD"/>
    <property type="match status" value="1"/>
</dbReference>
<evidence type="ECO:0000313" key="12">
    <source>
        <dbReference type="EMBL" id="ACY25315.1"/>
    </source>
</evidence>
<evidence type="ECO:0000256" key="8">
    <source>
        <dbReference type="ARBA" id="ARBA00023306"/>
    </source>
</evidence>
<feature type="active site" evidence="9">
    <location>
        <position position="274"/>
    </location>
</feature>
<dbReference type="InterPro" id="IPR050090">
    <property type="entry name" value="Tyrosine_recombinase_XerCD"/>
</dbReference>
<keyword evidence="5 9" id="KW-0229">DNA integration</keyword>
<proteinExistence type="inferred from homology"/>
<feature type="active site" evidence="9">
    <location>
        <position position="248"/>
    </location>
</feature>
<dbReference type="InterPro" id="IPR002104">
    <property type="entry name" value="Integrase_catalytic"/>
</dbReference>
<dbReference type="AlphaFoldDB" id="D0U5Z8"/>
<protein>
    <recommendedName>
        <fullName evidence="9">Tyrosine recombinase XerC</fullName>
    </recommendedName>
</protein>
<organism evidence="12">
    <name type="scientific">uncultured Actinomycetes bacterium</name>
    <dbReference type="NCBI Taxonomy" id="152507"/>
    <lineage>
        <taxon>Bacteria</taxon>
        <taxon>Bacillati</taxon>
        <taxon>Actinomycetota</taxon>
        <taxon>Actinomycetes</taxon>
        <taxon>environmental samples</taxon>
    </lineage>
</organism>
<dbReference type="GO" id="GO:0005737">
    <property type="term" value="C:cytoplasm"/>
    <property type="evidence" value="ECO:0007669"/>
    <property type="project" value="UniProtKB-SubCell"/>
</dbReference>
<dbReference type="InterPro" id="IPR011010">
    <property type="entry name" value="DNA_brk_join_enz"/>
</dbReference>
<dbReference type="Gene3D" id="1.10.150.130">
    <property type="match status" value="1"/>
</dbReference>
<dbReference type="PROSITE" id="PS51900">
    <property type="entry name" value="CB"/>
    <property type="match status" value="1"/>
</dbReference>
<evidence type="ECO:0000256" key="7">
    <source>
        <dbReference type="ARBA" id="ARBA00023172"/>
    </source>
</evidence>
<keyword evidence="8 9" id="KW-0131">Cell cycle</keyword>
<keyword evidence="2 9" id="KW-0963">Cytoplasm</keyword>
<dbReference type="PANTHER" id="PTHR30349">
    <property type="entry name" value="PHAGE INTEGRASE-RELATED"/>
    <property type="match status" value="1"/>
</dbReference>
<dbReference type="Pfam" id="PF00589">
    <property type="entry name" value="Phage_integrase"/>
    <property type="match status" value="1"/>
</dbReference>
<dbReference type="InterPro" id="IPR004107">
    <property type="entry name" value="Integrase_SAM-like_N"/>
</dbReference>
<dbReference type="EMBL" id="GQ387491">
    <property type="protein sequence ID" value="ACY25315.1"/>
    <property type="molecule type" value="Genomic_DNA"/>
</dbReference>
<keyword evidence="7 9" id="KW-0233">DNA recombination</keyword>
<dbReference type="GO" id="GO:0006313">
    <property type="term" value="P:DNA transposition"/>
    <property type="evidence" value="ECO:0007669"/>
    <property type="project" value="UniProtKB-UniRule"/>
</dbReference>
<evidence type="ECO:0000259" key="10">
    <source>
        <dbReference type="PROSITE" id="PS51898"/>
    </source>
</evidence>
<evidence type="ECO:0000256" key="2">
    <source>
        <dbReference type="ARBA" id="ARBA00022490"/>
    </source>
</evidence>
<evidence type="ECO:0000256" key="6">
    <source>
        <dbReference type="ARBA" id="ARBA00023125"/>
    </source>
</evidence>
<gene>
    <name evidence="9" type="primary">xerC</name>
</gene>
<dbReference type="NCBIfam" id="NF001399">
    <property type="entry name" value="PRK00283.1"/>
    <property type="match status" value="1"/>
</dbReference>
<evidence type="ECO:0000256" key="9">
    <source>
        <dbReference type="HAMAP-Rule" id="MF_01808"/>
    </source>
</evidence>
<feature type="active site" evidence="9">
    <location>
        <position position="171"/>
    </location>
</feature>
<dbReference type="GO" id="GO:0003677">
    <property type="term" value="F:DNA binding"/>
    <property type="evidence" value="ECO:0007669"/>
    <property type="project" value="UniProtKB-UniRule"/>
</dbReference>
<dbReference type="InterPro" id="IPR044068">
    <property type="entry name" value="CB"/>
</dbReference>
<dbReference type="GO" id="GO:0009037">
    <property type="term" value="F:tyrosine-based site-specific recombinase activity"/>
    <property type="evidence" value="ECO:0007669"/>
    <property type="project" value="UniProtKB-UniRule"/>
</dbReference>
<dbReference type="InterPro" id="IPR023009">
    <property type="entry name" value="Tyrosine_recombinase_XerC/XerD"/>
</dbReference>
<feature type="active site" evidence="9">
    <location>
        <position position="147"/>
    </location>
</feature>
<comment type="subcellular location">
    <subcellularLocation>
        <location evidence="1 9">Cytoplasm</location>
    </subcellularLocation>
</comment>
<name>D0U5Z8_9ACTN</name>
<dbReference type="CDD" id="cd00798">
    <property type="entry name" value="INT_XerDC_C"/>
    <property type="match status" value="1"/>
</dbReference>
<dbReference type="Gene3D" id="1.10.443.10">
    <property type="entry name" value="Intergrase catalytic core"/>
    <property type="match status" value="1"/>
</dbReference>
<dbReference type="SUPFAM" id="SSF56349">
    <property type="entry name" value="DNA breaking-rejoining enzymes"/>
    <property type="match status" value="1"/>
</dbReference>
<dbReference type="PROSITE" id="PS51898">
    <property type="entry name" value="TYR_RECOMBINASE"/>
    <property type="match status" value="1"/>
</dbReference>
<keyword evidence="6 9" id="KW-0238">DNA-binding</keyword>
<dbReference type="InterPro" id="IPR010998">
    <property type="entry name" value="Integrase_recombinase_N"/>
</dbReference>
<keyword evidence="3 9" id="KW-0132">Cell division</keyword>
<feature type="active site" description="O-(3'-phospho-DNA)-tyrosine intermediate" evidence="9">
    <location>
        <position position="283"/>
    </location>
</feature>